<sequence length="95" mass="10477">MSVYDSMISLDVDLADSTVQTLNSCYASIEAELNAMLSASEQVVATWEGNSRVQYEAQWQATQTQLRQLLDELNRLSQGLSRASAHFRDVGASFG</sequence>
<evidence type="ECO:0000256" key="1">
    <source>
        <dbReference type="RuleBase" id="RU362001"/>
    </source>
</evidence>
<evidence type="ECO:0000313" key="3">
    <source>
        <dbReference type="Proteomes" id="UP001193081"/>
    </source>
</evidence>
<dbReference type="SUPFAM" id="SSF140453">
    <property type="entry name" value="EsxAB dimer-like"/>
    <property type="match status" value="1"/>
</dbReference>
<name>A0ABS4DFK2_9CHLR</name>
<dbReference type="EMBL" id="SIJK02000060">
    <property type="protein sequence ID" value="MBP1468229.1"/>
    <property type="molecule type" value="Genomic_DNA"/>
</dbReference>
<dbReference type="Proteomes" id="UP001193081">
    <property type="component" value="Unassembled WGS sequence"/>
</dbReference>
<dbReference type="Gene3D" id="1.10.287.1060">
    <property type="entry name" value="ESAT-6-like"/>
    <property type="match status" value="1"/>
</dbReference>
<protein>
    <recommendedName>
        <fullName evidence="1">ESAT-6-like protein</fullName>
    </recommendedName>
</protein>
<organism evidence="2 3">
    <name type="scientific">Candidatus Chloroploca mongolica</name>
    <dbReference type="NCBI Taxonomy" id="2528176"/>
    <lineage>
        <taxon>Bacteria</taxon>
        <taxon>Bacillati</taxon>
        <taxon>Chloroflexota</taxon>
        <taxon>Chloroflexia</taxon>
        <taxon>Chloroflexales</taxon>
        <taxon>Chloroflexineae</taxon>
        <taxon>Oscillochloridaceae</taxon>
        <taxon>Candidatus Chloroploca</taxon>
    </lineage>
</organism>
<comment type="similarity">
    <text evidence="1">Belongs to the WXG100 family.</text>
</comment>
<accession>A0ABS4DFK2</accession>
<reference evidence="2 3" key="1">
    <citation type="submission" date="2021-03" db="EMBL/GenBank/DDBJ databases">
        <authorList>
            <person name="Grouzdev D.S."/>
        </authorList>
    </citation>
    <scope>NUCLEOTIDE SEQUENCE [LARGE SCALE GENOMIC DNA]</scope>
    <source>
        <strain evidence="2 3">M50-1</strain>
    </source>
</reference>
<keyword evidence="3" id="KW-1185">Reference proteome</keyword>
<proteinExistence type="inferred from homology"/>
<comment type="caution">
    <text evidence="2">The sequence shown here is derived from an EMBL/GenBank/DDBJ whole genome shotgun (WGS) entry which is preliminary data.</text>
</comment>
<dbReference type="InterPro" id="IPR010310">
    <property type="entry name" value="T7SS_ESAT-6-like"/>
</dbReference>
<evidence type="ECO:0000313" key="2">
    <source>
        <dbReference type="EMBL" id="MBP1468229.1"/>
    </source>
</evidence>
<dbReference type="NCBIfam" id="TIGR03930">
    <property type="entry name" value="WXG100_ESAT6"/>
    <property type="match status" value="1"/>
</dbReference>
<dbReference type="RefSeq" id="WP_135480774.1">
    <property type="nucleotide sequence ID" value="NZ_SIJK02000060.1"/>
</dbReference>
<dbReference type="InterPro" id="IPR036689">
    <property type="entry name" value="ESAT-6-like_sf"/>
</dbReference>
<dbReference type="Pfam" id="PF06013">
    <property type="entry name" value="WXG100"/>
    <property type="match status" value="1"/>
</dbReference>
<gene>
    <name evidence="2" type="ORF">EYB53_021135</name>
</gene>